<feature type="compositionally biased region" description="Gly residues" evidence="1">
    <location>
        <begin position="210"/>
        <end position="228"/>
    </location>
</feature>
<evidence type="ECO:0000256" key="3">
    <source>
        <dbReference type="SAM" id="SignalP"/>
    </source>
</evidence>
<feature type="region of interest" description="Disordered" evidence="1">
    <location>
        <begin position="210"/>
        <end position="237"/>
    </location>
</feature>
<dbReference type="SUPFAM" id="SSF48452">
    <property type="entry name" value="TPR-like"/>
    <property type="match status" value="1"/>
</dbReference>
<dbReference type="OrthoDB" id="5525184at2"/>
<evidence type="ECO:0000313" key="5">
    <source>
        <dbReference type="EMBL" id="AKT40084.1"/>
    </source>
</evidence>
<keyword evidence="2" id="KW-1133">Transmembrane helix</keyword>
<accession>A0A0K1EGW8</accession>
<feature type="signal peptide" evidence="3">
    <location>
        <begin position="1"/>
        <end position="40"/>
    </location>
</feature>
<keyword evidence="2" id="KW-0812">Transmembrane</keyword>
<keyword evidence="3" id="KW-0732">Signal</keyword>
<reference evidence="5 6" key="1">
    <citation type="submission" date="2015-07" db="EMBL/GenBank/DDBJ databases">
        <title>Genome analysis of myxobacterium Chondromyces crocatus Cm c5 reveals a high potential for natural compound synthesis and the genetic basis for the loss of fruiting body formation.</title>
        <authorList>
            <person name="Zaburannyi N."/>
            <person name="Bunk B."/>
            <person name="Maier J."/>
            <person name="Overmann J."/>
            <person name="Mueller R."/>
        </authorList>
    </citation>
    <scope>NUCLEOTIDE SEQUENCE [LARGE SCALE GENOMIC DNA]</scope>
    <source>
        <strain evidence="5 6">Cm c5</strain>
    </source>
</reference>
<protein>
    <recommendedName>
        <fullName evidence="4">PEGA domain-containing protein</fullName>
    </recommendedName>
</protein>
<evidence type="ECO:0000313" key="6">
    <source>
        <dbReference type="Proteomes" id="UP000067626"/>
    </source>
</evidence>
<dbReference type="InterPro" id="IPR013229">
    <property type="entry name" value="PEGA"/>
</dbReference>
<dbReference type="EMBL" id="CP012159">
    <property type="protein sequence ID" value="AKT40084.1"/>
    <property type="molecule type" value="Genomic_DNA"/>
</dbReference>
<dbReference type="AlphaFoldDB" id="A0A0K1EGW8"/>
<dbReference type="Pfam" id="PF08308">
    <property type="entry name" value="PEGA"/>
    <property type="match status" value="1"/>
</dbReference>
<feature type="transmembrane region" description="Helical" evidence="2">
    <location>
        <begin position="243"/>
        <end position="267"/>
    </location>
</feature>
<gene>
    <name evidence="5" type="ORF">CMC5_042370</name>
</gene>
<evidence type="ECO:0000256" key="1">
    <source>
        <dbReference type="SAM" id="MobiDB-lite"/>
    </source>
</evidence>
<dbReference type="Proteomes" id="UP000067626">
    <property type="component" value="Chromosome"/>
</dbReference>
<sequence>MLGKSSLSTPPSRRFSRPLWAATLATALLAPALWSPAAHAADEDPNARATARYEAGQAAAKKGKWQEAYAAFREAWSLRRHPQIALNLGRAALKIGEPREAAERLSFFLRESPELAPGDRKQVEVLLVEAKKKVGTLTIGVNRPNAELFIDGTPLGRAPLGYEVFADPGSHEIEARVPGGGSAKTQVEVQAGSKQHAGLWVMEVDGGSGVTPGGGAAAGGGGLAGSSGGETEAPSSGGGARPYLIGAGIVGTVAGAGAGAVLAVLSLGKASEGQDARDARNQGQYESAERDRVTFANASFYTFIGAGALGLAMVGIAVFGGGSKEGDAGVRVEARGNGLVVRGAW</sequence>
<keyword evidence="2" id="KW-0472">Membrane</keyword>
<proteinExistence type="predicted"/>
<keyword evidence="6" id="KW-1185">Reference proteome</keyword>
<feature type="chain" id="PRO_5005459434" description="PEGA domain-containing protein" evidence="3">
    <location>
        <begin position="41"/>
        <end position="345"/>
    </location>
</feature>
<dbReference type="RefSeq" id="WP_050432065.1">
    <property type="nucleotide sequence ID" value="NZ_CP012159.1"/>
</dbReference>
<evidence type="ECO:0000259" key="4">
    <source>
        <dbReference type="Pfam" id="PF08308"/>
    </source>
</evidence>
<dbReference type="InterPro" id="IPR011990">
    <property type="entry name" value="TPR-like_helical_dom_sf"/>
</dbReference>
<name>A0A0K1EGW8_CHOCO</name>
<dbReference type="Gene3D" id="1.25.40.10">
    <property type="entry name" value="Tetratricopeptide repeat domain"/>
    <property type="match status" value="1"/>
</dbReference>
<feature type="domain" description="PEGA" evidence="4">
    <location>
        <begin position="135"/>
        <end position="196"/>
    </location>
</feature>
<dbReference type="KEGG" id="ccro:CMC5_042370"/>
<evidence type="ECO:0000256" key="2">
    <source>
        <dbReference type="SAM" id="Phobius"/>
    </source>
</evidence>
<dbReference type="STRING" id="52.CMC5_042370"/>
<feature type="transmembrane region" description="Helical" evidence="2">
    <location>
        <begin position="300"/>
        <end position="320"/>
    </location>
</feature>
<organism evidence="5 6">
    <name type="scientific">Chondromyces crocatus</name>
    <dbReference type="NCBI Taxonomy" id="52"/>
    <lineage>
        <taxon>Bacteria</taxon>
        <taxon>Pseudomonadati</taxon>
        <taxon>Myxococcota</taxon>
        <taxon>Polyangia</taxon>
        <taxon>Polyangiales</taxon>
        <taxon>Polyangiaceae</taxon>
        <taxon>Chondromyces</taxon>
    </lineage>
</organism>